<reference evidence="1" key="1">
    <citation type="submission" date="2009-10" db="EMBL/GenBank/DDBJ databases">
        <title>Diversity of trophic interactions inside an arsenic-rich microbial ecosystem.</title>
        <authorList>
            <person name="Bertin P.N."/>
            <person name="Heinrich-Salmeron A."/>
            <person name="Pelletier E."/>
            <person name="Goulhen-Chollet F."/>
            <person name="Arsene-Ploetze F."/>
            <person name="Gallien S."/>
            <person name="Calteau A."/>
            <person name="Vallenet D."/>
            <person name="Casiot C."/>
            <person name="Chane-Woon-Ming B."/>
            <person name="Giloteaux L."/>
            <person name="Barakat M."/>
            <person name="Bonnefoy V."/>
            <person name="Bruneel O."/>
            <person name="Chandler M."/>
            <person name="Cleiss J."/>
            <person name="Duran R."/>
            <person name="Elbaz-Poulichet F."/>
            <person name="Fonknechten N."/>
            <person name="Lauga B."/>
            <person name="Mornico D."/>
            <person name="Ortet P."/>
            <person name="Schaeffer C."/>
            <person name="Siguier P."/>
            <person name="Alexander Thil Smith A."/>
            <person name="Van Dorsselaer A."/>
            <person name="Weissenbach J."/>
            <person name="Medigue C."/>
            <person name="Le Paslier D."/>
        </authorList>
    </citation>
    <scope>NUCLEOTIDE SEQUENCE</scope>
</reference>
<name>E6Q9U2_9ZZZZ</name>
<sequence>MIVLVCFISSQNNIVKTIESRREQLIPQDLFKKKKGPDYPVHFKISVFNPQRARIGFDKFLLHAAKSVDAVILLVEHQHSHLARSVENAVFAATFEVEYEERIVNFKNFFGSYFSQLFRNFFTIKTLMGDAEKEQAMMLPLRNFDAPELREMARLVREESRSNTFVIALEAQLARILKRRLPRNRSNCKTKYFIDDQGMHFVYGNEKHARYDTGAPHVAACEINGLFRFGKSIDTSRHYNASFGDGDDTYISGDFPDCHGSTKTIPKTPNQTHVNMFANDFC</sequence>
<organism evidence="1">
    <name type="scientific">mine drainage metagenome</name>
    <dbReference type="NCBI Taxonomy" id="410659"/>
    <lineage>
        <taxon>unclassified sequences</taxon>
        <taxon>metagenomes</taxon>
        <taxon>ecological metagenomes</taxon>
    </lineage>
</organism>
<dbReference type="AlphaFoldDB" id="E6Q9U2"/>
<gene>
    <name evidence="1" type="ORF">CARN5_2605</name>
</gene>
<comment type="caution">
    <text evidence="1">The sequence shown here is derived from an EMBL/GenBank/DDBJ whole genome shotgun (WGS) entry which is preliminary data.</text>
</comment>
<evidence type="ECO:0000313" key="1">
    <source>
        <dbReference type="EMBL" id="CBI03968.1"/>
    </source>
</evidence>
<proteinExistence type="predicted"/>
<protein>
    <submittedName>
        <fullName evidence="1">Uncharacterized protein</fullName>
    </submittedName>
</protein>
<accession>E6Q9U2</accession>
<dbReference type="EMBL" id="CABP01000036">
    <property type="protein sequence ID" value="CBI03968.1"/>
    <property type="molecule type" value="Genomic_DNA"/>
</dbReference>